<keyword evidence="2" id="KW-1185">Reference proteome</keyword>
<evidence type="ECO:0000313" key="1">
    <source>
        <dbReference type="EMBL" id="GAD27209.1"/>
    </source>
</evidence>
<dbReference type="Proteomes" id="UP000018209">
    <property type="component" value="Unassembled WGS sequence"/>
</dbReference>
<protein>
    <recommendedName>
        <fullName evidence="3">LysR family transcriptional regulator</fullName>
    </recommendedName>
</protein>
<sequence length="43" mass="4808">MPAGLVPVEFWLLFPAGRMMRAKVRAMADFVTEIAQSCLQVLI</sequence>
<organism evidence="1 2">
    <name type="scientific">Gluconobacter thailandicus NBRC 3257</name>
    <dbReference type="NCBI Taxonomy" id="1381097"/>
    <lineage>
        <taxon>Bacteria</taxon>
        <taxon>Pseudomonadati</taxon>
        <taxon>Pseudomonadota</taxon>
        <taxon>Alphaproteobacteria</taxon>
        <taxon>Acetobacterales</taxon>
        <taxon>Acetobacteraceae</taxon>
        <taxon>Gluconobacter</taxon>
    </lineage>
</organism>
<comment type="caution">
    <text evidence="1">The sequence shown here is derived from an EMBL/GenBank/DDBJ whole genome shotgun (WGS) entry which is preliminary data.</text>
</comment>
<proteinExistence type="predicted"/>
<name>A0ABQ0IYB7_GLUTH</name>
<accession>A0ABQ0IYB7</accession>
<dbReference type="EMBL" id="BASM01000027">
    <property type="protein sequence ID" value="GAD27209.1"/>
    <property type="molecule type" value="Genomic_DNA"/>
</dbReference>
<evidence type="ECO:0000313" key="2">
    <source>
        <dbReference type="Proteomes" id="UP000018209"/>
    </source>
</evidence>
<gene>
    <name evidence="1" type="ORF">NBRC3257_2208</name>
</gene>
<reference evidence="1 2" key="1">
    <citation type="submission" date="2013-08" db="EMBL/GenBank/DDBJ databases">
        <title>Gluconobacter thailandicus NBRC 3257 whole genome sequence.</title>
        <authorList>
            <person name="Matsutani M."/>
            <person name="Yakushi T."/>
            <person name="Matsushita K."/>
        </authorList>
    </citation>
    <scope>NUCLEOTIDE SEQUENCE [LARGE SCALE GENOMIC DNA]</scope>
    <source>
        <strain evidence="1 2">NBRC 3257</strain>
    </source>
</reference>
<evidence type="ECO:0008006" key="3">
    <source>
        <dbReference type="Google" id="ProtNLM"/>
    </source>
</evidence>